<evidence type="ECO:0000256" key="1">
    <source>
        <dbReference type="SAM" id="Phobius"/>
    </source>
</evidence>
<dbReference type="EMBL" id="AHON02000063">
    <property type="protein sequence ID" value="EKO32874.1"/>
    <property type="molecule type" value="Genomic_DNA"/>
</dbReference>
<dbReference type="AlphaFoldDB" id="A0A0E2BC67"/>
<evidence type="ECO:0000313" key="3">
    <source>
        <dbReference type="Proteomes" id="UP000006329"/>
    </source>
</evidence>
<accession>A0A0E2BC67</accession>
<dbReference type="RefSeq" id="WP_004475304.1">
    <property type="nucleotide sequence ID" value="NZ_AHON02000063.1"/>
</dbReference>
<keyword evidence="3" id="KW-1185">Reference proteome</keyword>
<name>A0A0E2BC67_9LEPT</name>
<organism evidence="2 3">
    <name type="scientific">Leptospira santarosai str. MOR084</name>
    <dbReference type="NCBI Taxonomy" id="1049984"/>
    <lineage>
        <taxon>Bacteria</taxon>
        <taxon>Pseudomonadati</taxon>
        <taxon>Spirochaetota</taxon>
        <taxon>Spirochaetia</taxon>
        <taxon>Leptospirales</taxon>
        <taxon>Leptospiraceae</taxon>
        <taxon>Leptospira</taxon>
    </lineage>
</organism>
<reference evidence="2" key="1">
    <citation type="submission" date="2012-10" db="EMBL/GenBank/DDBJ databases">
        <authorList>
            <person name="Harkins D.M."/>
            <person name="Durkin A.S."/>
            <person name="Brinkac L.M."/>
            <person name="Haft D.H."/>
            <person name="Selengut J.D."/>
            <person name="Sanka R."/>
            <person name="DePew J."/>
            <person name="Purushe J."/>
            <person name="Matthias M.A."/>
            <person name="Vinetz J.M."/>
            <person name="Sutton G.G."/>
            <person name="Nierman W.C."/>
            <person name="Fouts D.E."/>
        </authorList>
    </citation>
    <scope>NUCLEOTIDE SEQUENCE [LARGE SCALE GENOMIC DNA]</scope>
    <source>
        <strain evidence="2">MOR084</strain>
    </source>
</reference>
<keyword evidence="1" id="KW-0472">Membrane</keyword>
<feature type="transmembrane region" description="Helical" evidence="1">
    <location>
        <begin position="7"/>
        <end position="28"/>
    </location>
</feature>
<proteinExistence type="predicted"/>
<gene>
    <name evidence="2" type="ORF">LEP1GSC179_3192</name>
</gene>
<sequence>MRRFITVGVQVVLTVVFLLNVVVVSLLINGNCGPSEQETLKTVPVPKNLDTRCEFPEIHVRRFRQAPNREQKGNGRPGTGITKATIDCKRFQINVVAKYDSLANGGNLLTVHYGKKQIELYRQEWGQNASGDGYLDFLGVDDKSIYYSVSNGSITGITQTYYCFNWRSGKTGILDSDSDSEICKGR</sequence>
<protein>
    <submittedName>
        <fullName evidence="2">Uncharacterized protein</fullName>
    </submittedName>
</protein>
<keyword evidence="1" id="KW-1133">Transmembrane helix</keyword>
<keyword evidence="1" id="KW-0812">Transmembrane</keyword>
<evidence type="ECO:0000313" key="2">
    <source>
        <dbReference type="EMBL" id="EKO32874.1"/>
    </source>
</evidence>
<comment type="caution">
    <text evidence="2">The sequence shown here is derived from an EMBL/GenBank/DDBJ whole genome shotgun (WGS) entry which is preliminary data.</text>
</comment>
<dbReference type="Proteomes" id="UP000006329">
    <property type="component" value="Unassembled WGS sequence"/>
</dbReference>